<dbReference type="InterPro" id="IPR000994">
    <property type="entry name" value="Pept_M24"/>
</dbReference>
<feature type="domain" description="Peptidase M24" evidence="1">
    <location>
        <begin position="4"/>
        <end position="100"/>
    </location>
</feature>
<keyword evidence="3" id="KW-1185">Reference proteome</keyword>
<accession>A0ABR9MZ84</accession>
<dbReference type="Gene3D" id="3.90.230.10">
    <property type="entry name" value="Creatinase/methionine aminopeptidase superfamily"/>
    <property type="match status" value="1"/>
</dbReference>
<evidence type="ECO:0000313" key="2">
    <source>
        <dbReference type="EMBL" id="MBE1876704.1"/>
    </source>
</evidence>
<comment type="caution">
    <text evidence="2">The sequence shown here is derived from an EMBL/GenBank/DDBJ whole genome shotgun (WGS) entry which is preliminary data.</text>
</comment>
<evidence type="ECO:0000313" key="3">
    <source>
        <dbReference type="Proteomes" id="UP000625527"/>
    </source>
</evidence>
<dbReference type="InterPro" id="IPR036005">
    <property type="entry name" value="Creatinase/aminopeptidase-like"/>
</dbReference>
<evidence type="ECO:0000259" key="1">
    <source>
        <dbReference type="Pfam" id="PF00557"/>
    </source>
</evidence>
<dbReference type="Proteomes" id="UP000625527">
    <property type="component" value="Unassembled WGS sequence"/>
</dbReference>
<protein>
    <submittedName>
        <fullName evidence="2">M24 family metallopeptidase</fullName>
    </submittedName>
</protein>
<reference evidence="2 3" key="1">
    <citation type="submission" date="2020-10" db="EMBL/GenBank/DDBJ databases">
        <title>Myceligenerans pegani sp. nov., an endophytic actinomycete isolated from Peganum harmala L. in Xinjiang, China.</title>
        <authorList>
            <person name="Xin L."/>
        </authorList>
    </citation>
    <scope>NUCLEOTIDE SEQUENCE [LARGE SCALE GENOMIC DNA]</scope>
    <source>
        <strain evidence="2 3">TRM65318</strain>
    </source>
</reference>
<sequence>MALAGHAGIRSAIRPGCTAEDIYRAWRDTVDAHLGAPNDRHHCGYRIGVGFPPSWVGSVLGLRPGNTTVPRPGMTFYIQSWVIKHHVGDHVVCDTVPVTEDRCDLLTPSRGGVRWA</sequence>
<gene>
    <name evidence="2" type="ORF">IHE71_13415</name>
</gene>
<dbReference type="EMBL" id="JADAQT010000089">
    <property type="protein sequence ID" value="MBE1876704.1"/>
    <property type="molecule type" value="Genomic_DNA"/>
</dbReference>
<dbReference type="RefSeq" id="WP_192863408.1">
    <property type="nucleotide sequence ID" value="NZ_JADAQT010000089.1"/>
</dbReference>
<name>A0ABR9MZ84_9MICO</name>
<dbReference type="SUPFAM" id="SSF55920">
    <property type="entry name" value="Creatinase/aminopeptidase"/>
    <property type="match status" value="1"/>
</dbReference>
<organism evidence="2 3">
    <name type="scientific">Myceligenerans pegani</name>
    <dbReference type="NCBI Taxonomy" id="2776917"/>
    <lineage>
        <taxon>Bacteria</taxon>
        <taxon>Bacillati</taxon>
        <taxon>Actinomycetota</taxon>
        <taxon>Actinomycetes</taxon>
        <taxon>Micrococcales</taxon>
        <taxon>Promicromonosporaceae</taxon>
        <taxon>Myceligenerans</taxon>
    </lineage>
</organism>
<proteinExistence type="predicted"/>
<dbReference type="Pfam" id="PF00557">
    <property type="entry name" value="Peptidase_M24"/>
    <property type="match status" value="1"/>
</dbReference>